<dbReference type="KEGG" id="cmic:caldi_20670"/>
<dbReference type="EMBL" id="AP025628">
    <property type="protein sequence ID" value="BDG60977.1"/>
    <property type="molecule type" value="Genomic_DNA"/>
</dbReference>
<protein>
    <submittedName>
        <fullName evidence="1">Uncharacterized protein</fullName>
    </submittedName>
</protein>
<keyword evidence="2" id="KW-1185">Reference proteome</keyword>
<organism evidence="1 2">
    <name type="scientific">Caldinitratiruptor microaerophilus</name>
    <dbReference type="NCBI Taxonomy" id="671077"/>
    <lineage>
        <taxon>Bacteria</taxon>
        <taxon>Bacillati</taxon>
        <taxon>Bacillota</taxon>
        <taxon>Clostridia</taxon>
        <taxon>Eubacteriales</taxon>
        <taxon>Symbiobacteriaceae</taxon>
        <taxon>Caldinitratiruptor</taxon>
    </lineage>
</organism>
<reference evidence="1" key="1">
    <citation type="submission" date="2022-03" db="EMBL/GenBank/DDBJ databases">
        <title>Complete genome sequence of Caldinitratiruptor microaerophilus.</title>
        <authorList>
            <person name="Mukaiyama R."/>
            <person name="Nishiyama T."/>
            <person name="Ueda K."/>
        </authorList>
    </citation>
    <scope>NUCLEOTIDE SEQUENCE</scope>
    <source>
        <strain evidence="1">JCM 16183</strain>
    </source>
</reference>
<sequence>MEEFPYDLRLPPAPYRFVWRGEPAVSCQVRETPDFSERRYWYADGTVAIIRQYRLDGSFRVMSDRGEIELIDNARDIRSPDPVSVVRLP</sequence>
<evidence type="ECO:0000313" key="2">
    <source>
        <dbReference type="Proteomes" id="UP001163687"/>
    </source>
</evidence>
<name>A0AA35CKN7_9FIRM</name>
<dbReference type="RefSeq" id="WP_264841660.1">
    <property type="nucleotide sequence ID" value="NZ_AP025628.1"/>
</dbReference>
<proteinExistence type="predicted"/>
<evidence type="ECO:0000313" key="1">
    <source>
        <dbReference type="EMBL" id="BDG60977.1"/>
    </source>
</evidence>
<accession>A0AA35CKN7</accession>
<dbReference type="AlphaFoldDB" id="A0AA35CKN7"/>
<gene>
    <name evidence="1" type="ORF">caldi_20670</name>
</gene>
<dbReference type="Proteomes" id="UP001163687">
    <property type="component" value="Chromosome"/>
</dbReference>